<comment type="caution">
    <text evidence="2">The sequence shown here is derived from an EMBL/GenBank/DDBJ whole genome shotgun (WGS) entry which is preliminary data.</text>
</comment>
<evidence type="ECO:0000313" key="2">
    <source>
        <dbReference type="EMBL" id="KAH7431624.1"/>
    </source>
</evidence>
<dbReference type="OrthoDB" id="1930918at2759"/>
<evidence type="ECO:0000259" key="1">
    <source>
        <dbReference type="Pfam" id="PF05699"/>
    </source>
</evidence>
<proteinExistence type="predicted"/>
<dbReference type="SUPFAM" id="SSF53098">
    <property type="entry name" value="Ribonuclease H-like"/>
    <property type="match status" value="1"/>
</dbReference>
<reference evidence="2" key="1">
    <citation type="submission" date="2021-08" db="EMBL/GenBank/DDBJ databases">
        <title>WGS assembly of Ceratopteris richardii.</title>
        <authorList>
            <person name="Marchant D.B."/>
            <person name="Chen G."/>
            <person name="Jenkins J."/>
            <person name="Shu S."/>
            <person name="Leebens-Mack J."/>
            <person name="Grimwood J."/>
            <person name="Schmutz J."/>
            <person name="Soltis P."/>
            <person name="Soltis D."/>
            <person name="Chen Z.-H."/>
        </authorList>
    </citation>
    <scope>NUCLEOTIDE SEQUENCE</scope>
    <source>
        <strain evidence="2">Whitten #5841</strain>
        <tissue evidence="2">Leaf</tissue>
    </source>
</reference>
<feature type="domain" description="HAT C-terminal dimerisation" evidence="1">
    <location>
        <begin position="452"/>
        <end position="502"/>
    </location>
</feature>
<dbReference type="PANTHER" id="PTHR46880:SF5">
    <property type="entry name" value="DUF4371 DOMAIN-CONTAINING PROTEIN"/>
    <property type="match status" value="1"/>
</dbReference>
<dbReference type="Pfam" id="PF05699">
    <property type="entry name" value="Dimer_Tnp_hAT"/>
    <property type="match status" value="1"/>
</dbReference>
<dbReference type="EMBL" id="CM035413">
    <property type="protein sequence ID" value="KAH7431624.1"/>
    <property type="molecule type" value="Genomic_DNA"/>
</dbReference>
<dbReference type="Proteomes" id="UP000825935">
    <property type="component" value="Chromosome 8"/>
</dbReference>
<dbReference type="InterPro" id="IPR008906">
    <property type="entry name" value="HATC_C_dom"/>
</dbReference>
<name>A0A8T2UEA8_CERRI</name>
<dbReference type="OMA" id="HTEININ"/>
<dbReference type="PANTHER" id="PTHR46880">
    <property type="entry name" value="RAS-ASSOCIATING DOMAIN-CONTAINING PROTEIN"/>
    <property type="match status" value="1"/>
</dbReference>
<evidence type="ECO:0000313" key="3">
    <source>
        <dbReference type="Proteomes" id="UP000825935"/>
    </source>
</evidence>
<gene>
    <name evidence="2" type="ORF">KP509_08G057100</name>
</gene>
<accession>A0A8T2UEA8</accession>
<dbReference type="AlphaFoldDB" id="A0A8T2UEA8"/>
<keyword evidence="3" id="KW-1185">Reference proteome</keyword>
<organism evidence="2 3">
    <name type="scientific">Ceratopteris richardii</name>
    <name type="common">Triangle waterfern</name>
    <dbReference type="NCBI Taxonomy" id="49495"/>
    <lineage>
        <taxon>Eukaryota</taxon>
        <taxon>Viridiplantae</taxon>
        <taxon>Streptophyta</taxon>
        <taxon>Embryophyta</taxon>
        <taxon>Tracheophyta</taxon>
        <taxon>Polypodiopsida</taxon>
        <taxon>Polypodiidae</taxon>
        <taxon>Polypodiales</taxon>
        <taxon>Pteridineae</taxon>
        <taxon>Pteridaceae</taxon>
        <taxon>Parkerioideae</taxon>
        <taxon>Ceratopteris</taxon>
    </lineage>
</organism>
<protein>
    <recommendedName>
        <fullName evidence="1">HAT C-terminal dimerisation domain-containing protein</fullName>
    </recommendedName>
</protein>
<dbReference type="GO" id="GO:0046983">
    <property type="term" value="F:protein dimerization activity"/>
    <property type="evidence" value="ECO:0007669"/>
    <property type="project" value="InterPro"/>
</dbReference>
<sequence length="535" mass="62406">MVDAEKQQIITVMQTMYFIVFMRYMRTPNMPINNEYCTYTNRTSGMQFIEAAKDPFFSILIDDSTDLTFEKHMIVYMIYLENGGKGNPVCKFVALLPLIDGKAETKFNVLIGLLQQMELPFDRWIGFPSNGASCMRGVNNGVLTKIRQYVPNIIGVHCVAHREALVVSDACEKFKELSFLDAFANKVHAWVGRSTRHEHLRKILKAFTLKPLEVLRIHNVRWLSRGKVIKRLVMVMPALLHDFKENDANLYYMACNFWLQFLIHFMADVLVEMERINKTFQHNHVDITHVGNALDVVIELFRKRYLGDPFGYGCKHYREFLRRLNANNELIYVNENGCTKNHLLHFTSSSNTNRKVICGIDARFNDLPLFNAAKLFSPKSYDKDVVIRDQTHKLYLSRLCEKFSFGQNALVDSFQCEIEVDRFCLQLHIANPSFDFHDAWSHYCEQISWYESFPNLMKMWQALLVIPVSTTACERGFSKQNRIKDDERSSLTLKSLENLMFLSLSSPSALEDVHWNAIYDIWTNMKFRRARHVKM</sequence>
<dbReference type="InterPro" id="IPR012337">
    <property type="entry name" value="RNaseH-like_sf"/>
</dbReference>